<sequence length="70" mass="8168">MTSKRKVLQQLSKERKDLLGKIDRLAQFIVKDGPKFSSPLELTMLNAQLRSMQAYLESLDARIIYLRDEQ</sequence>
<dbReference type="InterPro" id="IPR054052">
    <property type="entry name" value="Y16Q-like"/>
</dbReference>
<gene>
    <name evidence="1" type="ORF">DKZ22_05345</name>
</gene>
<evidence type="ECO:0000313" key="1">
    <source>
        <dbReference type="EMBL" id="PWT41891.1"/>
    </source>
</evidence>
<organism evidence="1 2">
    <name type="scientific">Limosilactobacillus reuteri</name>
    <name type="common">Lactobacillus reuteri</name>
    <dbReference type="NCBI Taxonomy" id="1598"/>
    <lineage>
        <taxon>Bacteria</taxon>
        <taxon>Bacillati</taxon>
        <taxon>Bacillota</taxon>
        <taxon>Bacilli</taxon>
        <taxon>Lactobacillales</taxon>
        <taxon>Lactobacillaceae</taxon>
        <taxon>Limosilactobacillus</taxon>
    </lineage>
</organism>
<dbReference type="RefSeq" id="WP_109915842.1">
    <property type="nucleotide sequence ID" value="NZ_QGHP01000014.1"/>
</dbReference>
<dbReference type="AlphaFoldDB" id="A0A855XB95"/>
<evidence type="ECO:0000313" key="2">
    <source>
        <dbReference type="Proteomes" id="UP000245980"/>
    </source>
</evidence>
<accession>A0A855XB95</accession>
<name>A0A855XB95_LIMRT</name>
<dbReference type="Pfam" id="PF21825">
    <property type="entry name" value="crAss001_48"/>
    <property type="match status" value="1"/>
</dbReference>
<comment type="caution">
    <text evidence="1">The sequence shown here is derived from an EMBL/GenBank/DDBJ whole genome shotgun (WGS) entry which is preliminary data.</text>
</comment>
<reference evidence="1 2" key="1">
    <citation type="journal article" date="2018" name="Front. Microbiol.">
        <title>Comparative Genomics of the Herbivore Gut Symbiont Lactobacillus reuteri Reveals Genetic Diversity and Lifestyle Adaptation.</title>
        <authorList>
            <person name="Zhao J."/>
        </authorList>
    </citation>
    <scope>NUCLEOTIDE SEQUENCE [LARGE SCALE GENOMIC DNA]</scope>
    <source>
        <strain evidence="1 2">LR10</strain>
    </source>
</reference>
<proteinExistence type="predicted"/>
<protein>
    <submittedName>
        <fullName evidence="1">Uncharacterized protein</fullName>
    </submittedName>
</protein>
<dbReference type="Proteomes" id="UP000245980">
    <property type="component" value="Unassembled WGS sequence"/>
</dbReference>
<dbReference type="EMBL" id="QGHT01000017">
    <property type="protein sequence ID" value="PWT41891.1"/>
    <property type="molecule type" value="Genomic_DNA"/>
</dbReference>